<evidence type="ECO:0000256" key="1">
    <source>
        <dbReference type="ARBA" id="ARBA00004370"/>
    </source>
</evidence>
<accession>M1M3Q7</accession>
<keyword evidence="3 8" id="KW-0812">Transmembrane</keyword>
<dbReference type="AlphaFoldDB" id="M1M3Q7"/>
<comment type="similarity">
    <text evidence="8">Belongs to the BamA family.</text>
</comment>
<feature type="domain" description="POTRA" evidence="10">
    <location>
        <begin position="184"/>
        <end position="272"/>
    </location>
</feature>
<dbReference type="GO" id="GO:0051205">
    <property type="term" value="P:protein insertion into membrane"/>
    <property type="evidence" value="ECO:0007669"/>
    <property type="project" value="UniProtKB-UniRule"/>
</dbReference>
<dbReference type="HOGENOM" id="CLU_007664_1_0_4"/>
<evidence type="ECO:0000256" key="7">
    <source>
        <dbReference type="ARBA" id="ARBA00023237"/>
    </source>
</evidence>
<dbReference type="InterPro" id="IPR000184">
    <property type="entry name" value="Bac_surfAg_D15"/>
</dbReference>
<proteinExistence type="inferred from homology"/>
<evidence type="ECO:0000256" key="5">
    <source>
        <dbReference type="ARBA" id="ARBA00022737"/>
    </source>
</evidence>
<protein>
    <recommendedName>
        <fullName evidence="8 9">Outer membrane protein assembly factor BamA</fullName>
    </recommendedName>
</protein>
<dbReference type="HAMAP" id="MF_01430">
    <property type="entry name" value="OM_assembly_BamA"/>
    <property type="match status" value="1"/>
</dbReference>
<comment type="subunit">
    <text evidence="8">Part of the Bam complex.</text>
</comment>
<dbReference type="InterPro" id="IPR039910">
    <property type="entry name" value="D15-like"/>
</dbReference>
<dbReference type="OrthoDB" id="9803054at2"/>
<evidence type="ECO:0000256" key="2">
    <source>
        <dbReference type="ARBA" id="ARBA00022452"/>
    </source>
</evidence>
<feature type="domain" description="POTRA" evidence="10">
    <location>
        <begin position="356"/>
        <end position="430"/>
    </location>
</feature>
<keyword evidence="12" id="KW-1185">Reference proteome</keyword>
<dbReference type="Pfam" id="PF01103">
    <property type="entry name" value="Omp85"/>
    <property type="match status" value="1"/>
</dbReference>
<dbReference type="RefSeq" id="WP_015396291.1">
    <property type="nucleotide sequence ID" value="NC_020294.1"/>
</dbReference>
<evidence type="ECO:0000256" key="4">
    <source>
        <dbReference type="ARBA" id="ARBA00022729"/>
    </source>
</evidence>
<evidence type="ECO:0000256" key="8">
    <source>
        <dbReference type="HAMAP-Rule" id="MF_01430"/>
    </source>
</evidence>
<keyword evidence="4 8" id="KW-0732">Signal</keyword>
<sequence>MLFYIINLFRKLRRIFFLFLISLSSYSYSFEPFVLKNIIINGNFYTHQDYIIKLLPIKFGDVFYENNIKESINKLYETGCFADIKILVSNDVVNINLKENPIINSLDIIGVKSFDSNYFFNLFDEYSLLTGEFLNKSTLDRVVREIKKHYSTKGLNNVYVDYHIKNISDNLVKIDFFVKEPKCSKIKSIEIIGNQNFSKKEILNLFQSTSSGPLTWYTKTDNFIHDKIDNDIDNLKTFYMNLGYMDFSVLSKQINFSKDNSSIYVYIFIKEGQKYKVNDIQLIGNLNGLDKEIRNLINIKTGDTFSLDKLNSISRNIKELLGNYGYAFADVSILTKKEKLDCLTNIIFKVDLGVKTYINKVRIIGNSRTRDIVIRREMKQLESSLYNYKDIKLSKDRIEKLGFFGNVDFKLQQFSNSEDLIDIDVSIIEKPTGIANLSFGYGSSEKSILSASISEDNIFGSGTDLSLQLNKSKAGNNIVISYHDPYFTKNAISNVLSSYYKSNNPVDNNGNYKLRSMGIGANFGLPISDINKVFLGSSFENNKIILYKKSSSIYHRFVNDYGNRTNAIIFNSGWSQDTRDSILTPSCGMYTKLLFDLSTYNLRYLNFSAQHQHYFKIDNIVLALNGMFDYGFSYSNKKYPAIKNIYAGGIGTIRGYYPSSVGPKDLKTGEYLGGSVRMVANAQIYFPFPGGSRDKSLRCFIFSDLGKVFSDKKTIKHHNKSYNNYVYNCGWRSSVGIGLSWQSPLGLMNISYGIPINNSKEDNIQKLQFQIGTGF</sequence>
<dbReference type="Gene3D" id="2.40.160.50">
    <property type="entry name" value="membrane protein fhac: a member of the omp85/tpsb transporter family"/>
    <property type="match status" value="1"/>
</dbReference>
<dbReference type="GO" id="GO:0043165">
    <property type="term" value="P:Gram-negative-bacterium-type cell outer membrane assembly"/>
    <property type="evidence" value="ECO:0007669"/>
    <property type="project" value="UniProtKB-UniRule"/>
</dbReference>
<dbReference type="STRING" id="1208919.CDSE_0576"/>
<dbReference type="PIRSF" id="PIRSF006076">
    <property type="entry name" value="OM_assembly_OMP85"/>
    <property type="match status" value="1"/>
</dbReference>
<keyword evidence="6 8" id="KW-0472">Membrane</keyword>
<evidence type="ECO:0000313" key="12">
    <source>
        <dbReference type="Proteomes" id="UP000011547"/>
    </source>
</evidence>
<comment type="subcellular location">
    <subcellularLocation>
        <location evidence="8">Cell outer membrane</location>
    </subcellularLocation>
    <subcellularLocation>
        <location evidence="1">Membrane</location>
    </subcellularLocation>
</comment>
<dbReference type="InterPro" id="IPR010827">
    <property type="entry name" value="BamA/TamA_POTRA"/>
</dbReference>
<keyword evidence="2 8" id="KW-1134">Transmembrane beta strand</keyword>
<dbReference type="PANTHER" id="PTHR12815:SF23">
    <property type="entry name" value="OUTER MEMBRANE PROTEIN ASSEMBLY FACTOR BAMA"/>
    <property type="match status" value="1"/>
</dbReference>
<evidence type="ECO:0000313" key="11">
    <source>
        <dbReference type="EMBL" id="AGF46880.1"/>
    </source>
</evidence>
<feature type="domain" description="POTRA" evidence="10">
    <location>
        <begin position="33"/>
        <end position="100"/>
    </location>
</feature>
<dbReference type="Proteomes" id="UP000011547">
    <property type="component" value="Chromosome"/>
</dbReference>
<dbReference type="PATRIC" id="fig|1208919.3.peg.318"/>
<evidence type="ECO:0000256" key="3">
    <source>
        <dbReference type="ARBA" id="ARBA00022692"/>
    </source>
</evidence>
<dbReference type="GO" id="GO:0009279">
    <property type="term" value="C:cell outer membrane"/>
    <property type="evidence" value="ECO:0007669"/>
    <property type="project" value="UniProtKB-SubCell"/>
</dbReference>
<dbReference type="Gene3D" id="3.10.20.310">
    <property type="entry name" value="membrane protein fhac"/>
    <property type="match status" value="5"/>
</dbReference>
<dbReference type="eggNOG" id="COG4775">
    <property type="taxonomic scope" value="Bacteria"/>
</dbReference>
<feature type="domain" description="POTRA" evidence="10">
    <location>
        <begin position="275"/>
        <end position="353"/>
    </location>
</feature>
<reference evidence="11 12" key="1">
    <citation type="journal article" date="2013" name="Genome Biol. Evol.">
        <title>Genome evolution and phylogenomic analysis of candidatus kinetoplastibacterium, the betaproteobacterial endosymbionts of strigomonas and angomonas.</title>
        <authorList>
            <person name="Alves J.M."/>
            <person name="Serrano M.G."/>
            <person name="Maia da Silva F."/>
            <person name="Voegtly L.J."/>
            <person name="Matveyev A.V."/>
            <person name="Teixeira M.M."/>
            <person name="Camargo E.P."/>
            <person name="Buck G.A."/>
        </authorList>
    </citation>
    <scope>NUCLEOTIDE SEQUENCE [LARGE SCALE GENOMIC DNA]</scope>
    <source>
        <strain evidence="11 12">TCC079E</strain>
    </source>
</reference>
<keyword evidence="7 8" id="KW-0998">Cell outer membrane</keyword>
<keyword evidence="5 8" id="KW-0677">Repeat</keyword>
<organism evidence="11 12">
    <name type="scientific">Candidatus Kinetoplastidibacterium desouzai TCC079E</name>
    <dbReference type="NCBI Taxonomy" id="1208919"/>
    <lineage>
        <taxon>Bacteria</taxon>
        <taxon>Pseudomonadati</taxon>
        <taxon>Pseudomonadota</taxon>
        <taxon>Betaproteobacteria</taxon>
        <taxon>Candidatus Kinetoplastidibacterium</taxon>
    </lineage>
</organism>
<dbReference type="NCBIfam" id="TIGR03303">
    <property type="entry name" value="OM_YaeT"/>
    <property type="match status" value="1"/>
</dbReference>
<dbReference type="Pfam" id="PF07244">
    <property type="entry name" value="POTRA"/>
    <property type="match status" value="4"/>
</dbReference>
<name>M1M3Q7_9PROT</name>
<gene>
    <name evidence="8" type="primary">bamA</name>
    <name evidence="11" type="ORF">CDSE_0576</name>
</gene>
<dbReference type="KEGG" id="kde:CDSE_0576"/>
<dbReference type="PROSITE" id="PS51779">
    <property type="entry name" value="POTRA"/>
    <property type="match status" value="4"/>
</dbReference>
<evidence type="ECO:0000259" key="10">
    <source>
        <dbReference type="PROSITE" id="PS51779"/>
    </source>
</evidence>
<dbReference type="PANTHER" id="PTHR12815">
    <property type="entry name" value="SORTING AND ASSEMBLY MACHINERY SAMM50 PROTEIN FAMILY MEMBER"/>
    <property type="match status" value="1"/>
</dbReference>
<dbReference type="InterPro" id="IPR034746">
    <property type="entry name" value="POTRA"/>
</dbReference>
<dbReference type="EMBL" id="CP003803">
    <property type="protein sequence ID" value="AGF46880.1"/>
    <property type="molecule type" value="Genomic_DNA"/>
</dbReference>
<comment type="function">
    <text evidence="8">Part of the outer membrane protein assembly complex, which is involved in assembly and insertion of beta-barrel proteins into the outer membrane.</text>
</comment>
<evidence type="ECO:0000256" key="9">
    <source>
        <dbReference type="NCBIfam" id="TIGR03303"/>
    </source>
</evidence>
<evidence type="ECO:0000256" key="6">
    <source>
        <dbReference type="ARBA" id="ARBA00023136"/>
    </source>
</evidence>
<dbReference type="InterPro" id="IPR023707">
    <property type="entry name" value="OM_assembly_BamA"/>
</dbReference>